<reference evidence="1 2" key="1">
    <citation type="submission" date="2022-11" db="EMBL/GenBank/DDBJ databases">
        <title>Genome sequencing of Acetobacter type strain.</title>
        <authorList>
            <person name="Heo J."/>
            <person name="Lee D."/>
            <person name="Han B.-H."/>
            <person name="Hong S.-B."/>
            <person name="Kwon S.-W."/>
        </authorList>
    </citation>
    <scope>NUCLEOTIDE SEQUENCE [LARGE SCALE GENOMIC DNA]</scope>
    <source>
        <strain evidence="1 2">KACC 21251</strain>
    </source>
</reference>
<comment type="caution">
    <text evidence="1">The sequence shown here is derived from an EMBL/GenBank/DDBJ whole genome shotgun (WGS) entry which is preliminary data.</text>
</comment>
<evidence type="ECO:0000313" key="2">
    <source>
        <dbReference type="Proteomes" id="UP001526446"/>
    </source>
</evidence>
<dbReference type="RefSeq" id="WP_166123604.1">
    <property type="nucleotide sequence ID" value="NZ_JAPIUX010000031.1"/>
</dbReference>
<accession>A0ABT3QAC2</accession>
<dbReference type="Proteomes" id="UP001526446">
    <property type="component" value="Unassembled WGS sequence"/>
</dbReference>
<dbReference type="EMBL" id="JAPIUX010000031">
    <property type="protein sequence ID" value="MCX2562235.1"/>
    <property type="molecule type" value="Genomic_DNA"/>
</dbReference>
<organism evidence="1 2">
    <name type="scientific">Acetobacter farinalis</name>
    <dbReference type="NCBI Taxonomy" id="1260984"/>
    <lineage>
        <taxon>Bacteria</taxon>
        <taxon>Pseudomonadati</taxon>
        <taxon>Pseudomonadota</taxon>
        <taxon>Alphaproteobacteria</taxon>
        <taxon>Acetobacterales</taxon>
        <taxon>Acetobacteraceae</taxon>
        <taxon>Acetobacter</taxon>
    </lineage>
</organism>
<evidence type="ECO:0008006" key="3">
    <source>
        <dbReference type="Google" id="ProtNLM"/>
    </source>
</evidence>
<gene>
    <name evidence="1" type="ORF">OQ252_12640</name>
</gene>
<name>A0ABT3QAC2_9PROT</name>
<proteinExistence type="predicted"/>
<sequence>MNSKLHSLYSDFKYELIKNDIKFPGASAPYLLSPTKEYWDSKFKVVVLGQETLGWNWSKQNCSDYPAYGNWPYSDICCYDDFLTHQDSVDALMEGYTRFDNASHQPKNKSRAFWQAFDQIQQDLGCSIISGNVCRISYPDDNGSRYFNAPKELQKIFDPYQEKLLRNELEILCPNAVIMLTSSKYDDFIWNAFPYPELTLNPIENNIAETKLGKFSMPNLPFAIYRTYHPQGLRFTGHLDWIQDICNLIKNESVK</sequence>
<protein>
    <recommendedName>
        <fullName evidence="3">Uracil-DNA glycosylase-like domain-containing protein</fullName>
    </recommendedName>
</protein>
<keyword evidence="2" id="KW-1185">Reference proteome</keyword>
<evidence type="ECO:0000313" key="1">
    <source>
        <dbReference type="EMBL" id="MCX2562235.1"/>
    </source>
</evidence>